<dbReference type="EMBL" id="SJPG01000001">
    <property type="protein sequence ID" value="TWT60096.1"/>
    <property type="molecule type" value="Genomic_DNA"/>
</dbReference>
<dbReference type="AlphaFoldDB" id="A0A5C5XAP5"/>
<reference evidence="1 2" key="1">
    <citation type="submission" date="2019-02" db="EMBL/GenBank/DDBJ databases">
        <title>Deep-cultivation of Planctomycetes and their phenomic and genomic characterization uncovers novel biology.</title>
        <authorList>
            <person name="Wiegand S."/>
            <person name="Jogler M."/>
            <person name="Boedeker C."/>
            <person name="Pinto D."/>
            <person name="Vollmers J."/>
            <person name="Rivas-Marin E."/>
            <person name="Kohn T."/>
            <person name="Peeters S.H."/>
            <person name="Heuer A."/>
            <person name="Rast P."/>
            <person name="Oberbeckmann S."/>
            <person name="Bunk B."/>
            <person name="Jeske O."/>
            <person name="Meyerdierks A."/>
            <person name="Storesund J.E."/>
            <person name="Kallscheuer N."/>
            <person name="Luecker S."/>
            <person name="Lage O.M."/>
            <person name="Pohl T."/>
            <person name="Merkel B.J."/>
            <person name="Hornburger P."/>
            <person name="Mueller R.-W."/>
            <person name="Bruemmer F."/>
            <person name="Labrenz M."/>
            <person name="Spormann A.M."/>
            <person name="Op Den Camp H."/>
            <person name="Overmann J."/>
            <person name="Amann R."/>
            <person name="Jetten M.S.M."/>
            <person name="Mascher T."/>
            <person name="Medema M.H."/>
            <person name="Devos D.P."/>
            <person name="Kaster A.-K."/>
            <person name="Ovreas L."/>
            <person name="Rohde M."/>
            <person name="Galperin M.Y."/>
            <person name="Jogler C."/>
        </authorList>
    </citation>
    <scope>NUCLEOTIDE SEQUENCE [LARGE SCALE GENOMIC DNA]</scope>
    <source>
        <strain evidence="1 2">Pan54</strain>
    </source>
</reference>
<evidence type="ECO:0000313" key="2">
    <source>
        <dbReference type="Proteomes" id="UP000316095"/>
    </source>
</evidence>
<keyword evidence="2" id="KW-1185">Reference proteome</keyword>
<evidence type="ECO:0000313" key="1">
    <source>
        <dbReference type="EMBL" id="TWT60096.1"/>
    </source>
</evidence>
<name>A0A5C5XAP5_9PLAN</name>
<comment type="caution">
    <text evidence="1">The sequence shown here is derived from an EMBL/GenBank/DDBJ whole genome shotgun (WGS) entry which is preliminary data.</text>
</comment>
<proteinExistence type="predicted"/>
<dbReference type="Proteomes" id="UP000316095">
    <property type="component" value="Unassembled WGS sequence"/>
</dbReference>
<protein>
    <submittedName>
        <fullName evidence="1">Uncharacterized protein</fullName>
    </submittedName>
</protein>
<accession>A0A5C5XAP5</accession>
<organism evidence="1 2">
    <name type="scientific">Rubinisphaera italica</name>
    <dbReference type="NCBI Taxonomy" id="2527969"/>
    <lineage>
        <taxon>Bacteria</taxon>
        <taxon>Pseudomonadati</taxon>
        <taxon>Planctomycetota</taxon>
        <taxon>Planctomycetia</taxon>
        <taxon>Planctomycetales</taxon>
        <taxon>Planctomycetaceae</taxon>
        <taxon>Rubinisphaera</taxon>
    </lineage>
</organism>
<gene>
    <name evidence="1" type="ORF">Pan54_08090</name>
</gene>
<sequence length="69" mass="8137">MEQDFLQKNECNNLQEFSDHTKYVYRPQNTKNRQITKCNLPAFNFHHQLETGDSSFKSSVDLSDALDLR</sequence>